<protein>
    <recommendedName>
        <fullName evidence="3">F-box domain-containing protein</fullName>
    </recommendedName>
</protein>
<proteinExistence type="predicted"/>
<evidence type="ECO:0000313" key="1">
    <source>
        <dbReference type="EMBL" id="KZT32935.1"/>
    </source>
</evidence>
<keyword evidence="2" id="KW-1185">Reference proteome</keyword>
<accession>A0A165Y6P0</accession>
<dbReference type="OrthoDB" id="3221235at2759"/>
<sequence>MKDKIERSMKLKHNLCIPIGRLSDELITEVLRYGIDTGFEHSFLTEGFPLFPTYSICTRWRNVAINSPSLWYRIPLPCPQSLFRLIRDRSRNHSLNVFLLSDSEYGELNTALLGESLRQLAPRIHKLQVLWSKVATQPDIPTLENFLSVYIGHKEFSVLRDLDLTDTFDDDPERNPIVLNIPALLKLRFNGAPKIIPRSIASLIHLDFKWSRLKISEILDLLSYYPQLKTCSITNPECCGDLEDEDDHDVVALNQLESLVIDFVHLSEMQSILAHLTLPVSARLTLGTYLDEPDDILFHNFIGPYLSKCEELKISDDETTIIYSMTYQSRGPVSVSHGFPDGPPAEIDAFPALSLHSINITLLDIRYSILPSLGDIIDAFTAWSKIAHIRVCTEELEFERLLTALEDTPTVVCPLLRTLDCTGTQFSSLRMKQFLDFREKKGVCIQTLKFTRGFAHYGVDELLSSATTTIVQSDPVEHQVDDSTET</sequence>
<reference evidence="1 2" key="1">
    <citation type="journal article" date="2016" name="Mol. Biol. Evol.">
        <title>Comparative Genomics of Early-Diverging Mushroom-Forming Fungi Provides Insights into the Origins of Lignocellulose Decay Capabilities.</title>
        <authorList>
            <person name="Nagy L.G."/>
            <person name="Riley R."/>
            <person name="Tritt A."/>
            <person name="Adam C."/>
            <person name="Daum C."/>
            <person name="Floudas D."/>
            <person name="Sun H."/>
            <person name="Yadav J.S."/>
            <person name="Pangilinan J."/>
            <person name="Larsson K.H."/>
            <person name="Matsuura K."/>
            <person name="Barry K."/>
            <person name="Labutti K."/>
            <person name="Kuo R."/>
            <person name="Ohm R.A."/>
            <person name="Bhattacharya S.S."/>
            <person name="Shirouzu T."/>
            <person name="Yoshinaga Y."/>
            <person name="Martin F.M."/>
            <person name="Grigoriev I.V."/>
            <person name="Hibbett D.S."/>
        </authorList>
    </citation>
    <scope>NUCLEOTIDE SEQUENCE [LARGE SCALE GENOMIC DNA]</scope>
    <source>
        <strain evidence="1 2">HHB10207 ss-3</strain>
    </source>
</reference>
<name>A0A165Y6P0_9AGAM</name>
<evidence type="ECO:0000313" key="2">
    <source>
        <dbReference type="Proteomes" id="UP000076798"/>
    </source>
</evidence>
<organism evidence="1 2">
    <name type="scientific">Sistotremastrum suecicum HHB10207 ss-3</name>
    <dbReference type="NCBI Taxonomy" id="1314776"/>
    <lineage>
        <taxon>Eukaryota</taxon>
        <taxon>Fungi</taxon>
        <taxon>Dikarya</taxon>
        <taxon>Basidiomycota</taxon>
        <taxon>Agaricomycotina</taxon>
        <taxon>Agaricomycetes</taxon>
        <taxon>Sistotremastrales</taxon>
        <taxon>Sistotremastraceae</taxon>
        <taxon>Sistotremastrum</taxon>
    </lineage>
</organism>
<gene>
    <name evidence="1" type="ORF">SISSUDRAFT_1054879</name>
</gene>
<dbReference type="EMBL" id="KV428282">
    <property type="protein sequence ID" value="KZT32935.1"/>
    <property type="molecule type" value="Genomic_DNA"/>
</dbReference>
<dbReference type="AlphaFoldDB" id="A0A165Y6P0"/>
<dbReference type="SUPFAM" id="SSF52047">
    <property type="entry name" value="RNI-like"/>
    <property type="match status" value="1"/>
</dbReference>
<evidence type="ECO:0008006" key="3">
    <source>
        <dbReference type="Google" id="ProtNLM"/>
    </source>
</evidence>
<dbReference type="Proteomes" id="UP000076798">
    <property type="component" value="Unassembled WGS sequence"/>
</dbReference>